<feature type="transmembrane region" description="Helical" evidence="1">
    <location>
        <begin position="176"/>
        <end position="196"/>
    </location>
</feature>
<feature type="transmembrane region" description="Helical" evidence="1">
    <location>
        <begin position="54"/>
        <end position="72"/>
    </location>
</feature>
<dbReference type="Proteomes" id="UP000544134">
    <property type="component" value="Unassembled WGS sequence"/>
</dbReference>
<reference evidence="2 3" key="1">
    <citation type="submission" date="2020-04" db="EMBL/GenBank/DDBJ databases">
        <title>Paraburkholderia sp. RP-4-7 isolated from soil.</title>
        <authorList>
            <person name="Dahal R.H."/>
        </authorList>
    </citation>
    <scope>NUCLEOTIDE SEQUENCE [LARGE SCALE GENOMIC DNA]</scope>
    <source>
        <strain evidence="2 3">RP-4-7</strain>
    </source>
</reference>
<keyword evidence="1" id="KW-0812">Transmembrane</keyword>
<keyword evidence="3" id="KW-1185">Reference proteome</keyword>
<dbReference type="AlphaFoldDB" id="A0A848IPL7"/>
<dbReference type="RefSeq" id="WP_169489942.1">
    <property type="nucleotide sequence ID" value="NZ_JABBGJ010000049.1"/>
</dbReference>
<evidence type="ECO:0008006" key="4">
    <source>
        <dbReference type="Google" id="ProtNLM"/>
    </source>
</evidence>
<sequence length="224" mass="24475">MSFAHFSLLALLGVDTTSFGTPLFVEQPALLFLVPPLCLSYPILWLLARHRPPFHWPALIGIALVSAIPYLGSELVALRTFTSLGNYIVLQETSRVEYARDIICVGDPDKVGANSFENAKRVLADPKLVWGKPGLKEPLSSSEWTQQPDPCAYDARVVPDKALTSLANAQAAGKKLFIAMTAAASIAFMLLLAFAANGITHARLLAEFPDVFRRPVPPRDEFKS</sequence>
<accession>A0A848IPL7</accession>
<name>A0A848IPL7_9BURK</name>
<evidence type="ECO:0000256" key="1">
    <source>
        <dbReference type="SAM" id="Phobius"/>
    </source>
</evidence>
<comment type="caution">
    <text evidence="2">The sequence shown here is derived from an EMBL/GenBank/DDBJ whole genome shotgun (WGS) entry which is preliminary data.</text>
</comment>
<dbReference type="EMBL" id="JABBGJ010000049">
    <property type="protein sequence ID" value="NMM03190.1"/>
    <property type="molecule type" value="Genomic_DNA"/>
</dbReference>
<keyword evidence="1" id="KW-1133">Transmembrane helix</keyword>
<evidence type="ECO:0000313" key="2">
    <source>
        <dbReference type="EMBL" id="NMM03190.1"/>
    </source>
</evidence>
<gene>
    <name evidence="2" type="ORF">HHL24_35460</name>
</gene>
<evidence type="ECO:0000313" key="3">
    <source>
        <dbReference type="Proteomes" id="UP000544134"/>
    </source>
</evidence>
<feature type="transmembrane region" description="Helical" evidence="1">
    <location>
        <begin position="30"/>
        <end position="47"/>
    </location>
</feature>
<proteinExistence type="predicted"/>
<protein>
    <recommendedName>
        <fullName evidence="4">Transmembrane protein</fullName>
    </recommendedName>
</protein>
<keyword evidence="1" id="KW-0472">Membrane</keyword>
<organism evidence="2 3">
    <name type="scientific">Paraburkholderia polaris</name>
    <dbReference type="NCBI Taxonomy" id="2728848"/>
    <lineage>
        <taxon>Bacteria</taxon>
        <taxon>Pseudomonadati</taxon>
        <taxon>Pseudomonadota</taxon>
        <taxon>Betaproteobacteria</taxon>
        <taxon>Burkholderiales</taxon>
        <taxon>Burkholderiaceae</taxon>
        <taxon>Paraburkholderia</taxon>
    </lineage>
</organism>